<dbReference type="Proteomes" id="UP001165122">
    <property type="component" value="Unassembled WGS sequence"/>
</dbReference>
<dbReference type="SUPFAM" id="SSF50978">
    <property type="entry name" value="WD40 repeat-like"/>
    <property type="match status" value="1"/>
</dbReference>
<feature type="compositionally biased region" description="Low complexity" evidence="1">
    <location>
        <begin position="1"/>
        <end position="15"/>
    </location>
</feature>
<dbReference type="EMBL" id="BRXW01000522">
    <property type="protein sequence ID" value="GMH62806.1"/>
    <property type="molecule type" value="Genomic_DNA"/>
</dbReference>
<evidence type="ECO:0000256" key="1">
    <source>
        <dbReference type="SAM" id="MobiDB-lite"/>
    </source>
</evidence>
<feature type="region of interest" description="Disordered" evidence="1">
    <location>
        <begin position="1"/>
        <end position="48"/>
    </location>
</feature>
<sequence>MASSKTPSKSSAATTNGVKNSRFKSPAVPTGKRKKTGKGVGKVVKDTQMKQTPIQIPLNRLNTSSIFHPGITSSILLPASSPHFPNCLLTSHTSGHLFLHYPPKLTPILLISGTPQTSFTSLKFLQNRLFASSPGYFLEINLHTRTLTPPNQLSNFPVHLQTGGDKLYVTCYTKTSIYTLPTSTSDLLLERQFSTALPQSNYITCTSLSSTLFTTAGTNGTLNFYDVNGDVLKERYTHKASKSSRTKDESNAHITACISLGEYIFFGDTRGNLTALKNYEFCKDTNVCVSKFGEVVEIGGEVFFGTEEGVVVKASVGEGEFFTKKFRISRIGITSLIKTTAGGIISTDENGCINISSDVRNLLSCTRLRVNLPKGFSALNDEYVTWLTKGNLIESGRLGEEQKVRVTVEEEGNVCCVDGNERFVCYAGDFGVRLGKREENGGIEWLNNEDFEGAAYRCKLFKDFIVVCYTDGDVVSYKLEEGVVEVETKEFEEVWDDIVIAGGGKYALRNFGKCVEIDNDVVRVIPGSEIANFMYTKQESLLVVKVDNGFEFYKEGEVDEWSKEVVKGGLEMPEDWMGVKEAVWGGGEEGEGVIWMMFRQMFCRIDLNSPIPKDVVHRPRDSMMSRKKEEKGGKKRKKQAVNKNFTMVHNFRDVVVAGFKGGELWVVEWKGGKGRERDVYGAG</sequence>
<evidence type="ECO:0000313" key="2">
    <source>
        <dbReference type="EMBL" id="GMH62806.1"/>
    </source>
</evidence>
<dbReference type="InterPro" id="IPR036322">
    <property type="entry name" value="WD40_repeat_dom_sf"/>
</dbReference>
<keyword evidence="3" id="KW-1185">Reference proteome</keyword>
<organism evidence="2 3">
    <name type="scientific">Triparma laevis f. longispina</name>
    <dbReference type="NCBI Taxonomy" id="1714387"/>
    <lineage>
        <taxon>Eukaryota</taxon>
        <taxon>Sar</taxon>
        <taxon>Stramenopiles</taxon>
        <taxon>Ochrophyta</taxon>
        <taxon>Bolidophyceae</taxon>
        <taxon>Parmales</taxon>
        <taxon>Triparmaceae</taxon>
        <taxon>Triparma</taxon>
    </lineage>
</organism>
<feature type="compositionally biased region" description="Basic and acidic residues" evidence="1">
    <location>
        <begin position="616"/>
        <end position="632"/>
    </location>
</feature>
<dbReference type="AlphaFoldDB" id="A0A9W7A2C3"/>
<feature type="region of interest" description="Disordered" evidence="1">
    <location>
        <begin position="616"/>
        <end position="639"/>
    </location>
</feature>
<name>A0A9W7A2C3_9STRA</name>
<protein>
    <submittedName>
        <fullName evidence="2">Uncharacterized protein</fullName>
    </submittedName>
</protein>
<gene>
    <name evidence="2" type="ORF">TrLO_g1062</name>
</gene>
<dbReference type="OrthoDB" id="10504642at2759"/>
<comment type="caution">
    <text evidence="2">The sequence shown here is derived from an EMBL/GenBank/DDBJ whole genome shotgun (WGS) entry which is preliminary data.</text>
</comment>
<accession>A0A9W7A2C3</accession>
<reference evidence="3" key="1">
    <citation type="journal article" date="2023" name="Commun. Biol.">
        <title>Genome analysis of Parmales, the sister group of diatoms, reveals the evolutionary specialization of diatoms from phago-mixotrophs to photoautotrophs.</title>
        <authorList>
            <person name="Ban H."/>
            <person name="Sato S."/>
            <person name="Yoshikawa S."/>
            <person name="Yamada K."/>
            <person name="Nakamura Y."/>
            <person name="Ichinomiya M."/>
            <person name="Sato N."/>
            <person name="Blanc-Mathieu R."/>
            <person name="Endo H."/>
            <person name="Kuwata A."/>
            <person name="Ogata H."/>
        </authorList>
    </citation>
    <scope>NUCLEOTIDE SEQUENCE [LARGE SCALE GENOMIC DNA]</scope>
    <source>
        <strain evidence="3">NIES 3700</strain>
    </source>
</reference>
<evidence type="ECO:0000313" key="3">
    <source>
        <dbReference type="Proteomes" id="UP001165122"/>
    </source>
</evidence>
<proteinExistence type="predicted"/>